<keyword evidence="3" id="KW-1185">Reference proteome</keyword>
<reference evidence="2 3" key="1">
    <citation type="submission" date="2016-02" db="EMBL/GenBank/DDBJ databases">
        <title>Species-wide whole genome sequencing reveals diversity, host range in Lonsdalea quercina.</title>
        <authorList>
            <person name="Li Y."/>
        </authorList>
    </citation>
    <scope>NUCLEOTIDE SEQUENCE [LARGE SCALE GENOMIC DNA]</scope>
    <source>
        <strain evidence="2 3">CFCC 12721</strain>
    </source>
</reference>
<gene>
    <name evidence="2" type="ORF">AU492_13530</name>
</gene>
<sequence>MVLPRFKQKGAEAPTLDQPSLCKRRCISSRHHDMIQRANLHQRQNLFQPLRQHLVCMRRLRIPARMVVREDHCRRIDPQRFLDHFARIHRGAVDGAVEHLPILDQPVARIQEQHRKDFMLEACHLVAQVLFDQRRGSELSTTLHLQINGLACGFKNLIHRRWQVAPLGVTHQQSVIEREKGQLRHDRAPVARAELPGTVASTAQRKAVRGRSRPPACKHAQPLTLRTP</sequence>
<protein>
    <submittedName>
        <fullName evidence="2">Uncharacterized protein</fullName>
    </submittedName>
</protein>
<evidence type="ECO:0000256" key="1">
    <source>
        <dbReference type="SAM" id="MobiDB-lite"/>
    </source>
</evidence>
<feature type="region of interest" description="Disordered" evidence="1">
    <location>
        <begin position="202"/>
        <end position="228"/>
    </location>
</feature>
<evidence type="ECO:0000313" key="2">
    <source>
        <dbReference type="EMBL" id="RAT32035.1"/>
    </source>
</evidence>
<proteinExistence type="predicted"/>
<dbReference type="Proteomes" id="UP000250186">
    <property type="component" value="Unassembled WGS sequence"/>
</dbReference>
<comment type="caution">
    <text evidence="2">The sequence shown here is derived from an EMBL/GenBank/DDBJ whole genome shotgun (WGS) entry which is preliminary data.</text>
</comment>
<name>A0ABX9EQZ5_9GAMM</name>
<accession>A0ABX9EQZ5</accession>
<organism evidence="2 3">
    <name type="scientific">Lonsdalea populi</name>
    <dbReference type="NCBI Taxonomy" id="1172565"/>
    <lineage>
        <taxon>Bacteria</taxon>
        <taxon>Pseudomonadati</taxon>
        <taxon>Pseudomonadota</taxon>
        <taxon>Gammaproteobacteria</taxon>
        <taxon>Enterobacterales</taxon>
        <taxon>Pectobacteriaceae</taxon>
        <taxon>Lonsdalea</taxon>
    </lineage>
</organism>
<dbReference type="EMBL" id="LUSW01000033">
    <property type="protein sequence ID" value="RAT32035.1"/>
    <property type="molecule type" value="Genomic_DNA"/>
</dbReference>
<evidence type="ECO:0000313" key="3">
    <source>
        <dbReference type="Proteomes" id="UP000250186"/>
    </source>
</evidence>